<evidence type="ECO:0000256" key="5">
    <source>
        <dbReference type="ARBA" id="ARBA00023040"/>
    </source>
</evidence>
<feature type="compositionally biased region" description="Basic and acidic residues" evidence="11">
    <location>
        <begin position="569"/>
        <end position="580"/>
    </location>
</feature>
<feature type="compositionally biased region" description="Basic and acidic residues" evidence="11">
    <location>
        <begin position="610"/>
        <end position="627"/>
    </location>
</feature>
<feature type="transmembrane region" description="Helical" evidence="12">
    <location>
        <begin position="388"/>
        <end position="409"/>
    </location>
</feature>
<reference evidence="14" key="1">
    <citation type="submission" date="2021-02" db="EMBL/GenBank/DDBJ databases">
        <authorList>
            <person name="Nowell W R."/>
        </authorList>
    </citation>
    <scope>NUCLEOTIDE SEQUENCE</scope>
</reference>
<feature type="compositionally biased region" description="Polar residues" evidence="11">
    <location>
        <begin position="583"/>
        <end position="600"/>
    </location>
</feature>
<dbReference type="PRINTS" id="PR00237">
    <property type="entry name" value="GPCRRHODOPSN"/>
</dbReference>
<feature type="compositionally biased region" description="Low complexity" evidence="11">
    <location>
        <begin position="925"/>
        <end position="934"/>
    </location>
</feature>
<feature type="transmembrane region" description="Helical" evidence="12">
    <location>
        <begin position="113"/>
        <end position="137"/>
    </location>
</feature>
<evidence type="ECO:0000256" key="2">
    <source>
        <dbReference type="ARBA" id="ARBA00022475"/>
    </source>
</evidence>
<comment type="similarity">
    <text evidence="10">Belongs to the G-protein coupled receptor 1 family.</text>
</comment>
<keyword evidence="6 12" id="KW-0472">Membrane</keyword>
<dbReference type="EMBL" id="CAJOBJ010002134">
    <property type="protein sequence ID" value="CAF3912451.1"/>
    <property type="molecule type" value="Genomic_DNA"/>
</dbReference>
<evidence type="ECO:0000256" key="8">
    <source>
        <dbReference type="ARBA" id="ARBA00023170"/>
    </source>
</evidence>
<evidence type="ECO:0000256" key="6">
    <source>
        <dbReference type="ARBA" id="ARBA00023136"/>
    </source>
</evidence>
<feature type="transmembrane region" description="Helical" evidence="12">
    <location>
        <begin position="1050"/>
        <end position="1073"/>
    </location>
</feature>
<dbReference type="InterPro" id="IPR017452">
    <property type="entry name" value="GPCR_Rhodpsn_7TM"/>
</dbReference>
<feature type="region of interest" description="Disordered" evidence="11">
    <location>
        <begin position="917"/>
        <end position="948"/>
    </location>
</feature>
<feature type="transmembrane region" description="Helical" evidence="12">
    <location>
        <begin position="6"/>
        <end position="29"/>
    </location>
</feature>
<protein>
    <recommendedName>
        <fullName evidence="13">G-protein coupled receptors family 1 profile domain-containing protein</fullName>
    </recommendedName>
</protein>
<feature type="region of interest" description="Disordered" evidence="11">
    <location>
        <begin position="569"/>
        <end position="642"/>
    </location>
</feature>
<evidence type="ECO:0000256" key="11">
    <source>
        <dbReference type="SAM" id="MobiDB-lite"/>
    </source>
</evidence>
<evidence type="ECO:0000256" key="7">
    <source>
        <dbReference type="ARBA" id="ARBA00023157"/>
    </source>
</evidence>
<keyword evidence="7" id="KW-1015">Disulfide bond</keyword>
<dbReference type="SMART" id="SM01381">
    <property type="entry name" value="7TM_GPCR_Srsx"/>
    <property type="match status" value="1"/>
</dbReference>
<name>A0A8S2LWW2_9BILA</name>
<keyword evidence="2" id="KW-1003">Cell membrane</keyword>
<dbReference type="AlphaFoldDB" id="A0A8S2LWW2"/>
<dbReference type="Pfam" id="PF00001">
    <property type="entry name" value="7tm_1"/>
    <property type="match status" value="2"/>
</dbReference>
<feature type="transmembrane region" description="Helical" evidence="12">
    <location>
        <begin position="158"/>
        <end position="185"/>
    </location>
</feature>
<evidence type="ECO:0000256" key="3">
    <source>
        <dbReference type="ARBA" id="ARBA00022692"/>
    </source>
</evidence>
<dbReference type="Gene3D" id="1.20.1070.10">
    <property type="entry name" value="Rhodopsin 7-helix transmembrane proteins"/>
    <property type="match status" value="2"/>
</dbReference>
<dbReference type="PROSITE" id="PS00237">
    <property type="entry name" value="G_PROTEIN_RECEP_F1_1"/>
    <property type="match status" value="1"/>
</dbReference>
<keyword evidence="9 10" id="KW-0807">Transducer</keyword>
<keyword evidence="3 10" id="KW-0812">Transmembrane</keyword>
<evidence type="ECO:0000256" key="12">
    <source>
        <dbReference type="SAM" id="Phobius"/>
    </source>
</evidence>
<evidence type="ECO:0000256" key="1">
    <source>
        <dbReference type="ARBA" id="ARBA00004651"/>
    </source>
</evidence>
<feature type="transmembrane region" description="Helical" evidence="12">
    <location>
        <begin position="474"/>
        <end position="501"/>
    </location>
</feature>
<evidence type="ECO:0000256" key="9">
    <source>
        <dbReference type="ARBA" id="ARBA00023224"/>
    </source>
</evidence>
<evidence type="ECO:0000313" key="15">
    <source>
        <dbReference type="Proteomes" id="UP000681720"/>
    </source>
</evidence>
<evidence type="ECO:0000256" key="10">
    <source>
        <dbReference type="RuleBase" id="RU000688"/>
    </source>
</evidence>
<accession>A0A8S2LWW2</accession>
<evidence type="ECO:0000256" key="4">
    <source>
        <dbReference type="ARBA" id="ARBA00022989"/>
    </source>
</evidence>
<feature type="compositionally biased region" description="Polar residues" evidence="11">
    <location>
        <begin position="629"/>
        <end position="638"/>
    </location>
</feature>
<keyword evidence="8 10" id="KW-0675">Receptor</keyword>
<dbReference type="InterPro" id="IPR000276">
    <property type="entry name" value="GPCR_Rhodpsn"/>
</dbReference>
<feature type="transmembrane region" description="Helical" evidence="12">
    <location>
        <begin position="430"/>
        <end position="454"/>
    </location>
</feature>
<proteinExistence type="inferred from homology"/>
<dbReference type="GO" id="GO:0004930">
    <property type="term" value="F:G protein-coupled receptor activity"/>
    <property type="evidence" value="ECO:0007669"/>
    <property type="project" value="UniProtKB-KW"/>
</dbReference>
<evidence type="ECO:0000259" key="13">
    <source>
        <dbReference type="PROSITE" id="PS50262"/>
    </source>
</evidence>
<dbReference type="FunFam" id="1.20.1070.10:FF:000523">
    <property type="entry name" value="5-hydroxytryptamine receptor 2B"/>
    <property type="match status" value="1"/>
</dbReference>
<dbReference type="PANTHER" id="PTHR24248">
    <property type="entry name" value="ADRENERGIC RECEPTOR-RELATED G-PROTEIN COUPLED RECEPTOR"/>
    <property type="match status" value="1"/>
</dbReference>
<evidence type="ECO:0000313" key="14">
    <source>
        <dbReference type="EMBL" id="CAF3912451.1"/>
    </source>
</evidence>
<organism evidence="14 15">
    <name type="scientific">Rotaria magnacalcarata</name>
    <dbReference type="NCBI Taxonomy" id="392030"/>
    <lineage>
        <taxon>Eukaryota</taxon>
        <taxon>Metazoa</taxon>
        <taxon>Spiralia</taxon>
        <taxon>Gnathifera</taxon>
        <taxon>Rotifera</taxon>
        <taxon>Eurotatoria</taxon>
        <taxon>Bdelloidea</taxon>
        <taxon>Philodinida</taxon>
        <taxon>Philodinidae</taxon>
        <taxon>Rotaria</taxon>
    </lineage>
</organism>
<dbReference type="SUPFAM" id="SSF81321">
    <property type="entry name" value="Family A G protein-coupled receptor-like"/>
    <property type="match status" value="2"/>
</dbReference>
<feature type="transmembrane region" description="Helical" evidence="12">
    <location>
        <begin position="319"/>
        <end position="339"/>
    </location>
</feature>
<comment type="subcellular location">
    <subcellularLocation>
        <location evidence="1">Cell membrane</location>
        <topology evidence="1">Multi-pass membrane protein</topology>
    </subcellularLocation>
</comment>
<feature type="transmembrane region" description="Helical" evidence="12">
    <location>
        <begin position="1019"/>
        <end position="1044"/>
    </location>
</feature>
<sequence>MFKNSVWKVLLALGIILSFVAFILGWISFGVPDWHSFRRYNTSFMEYYGLWTYCQDQSVSYGTVCQRWPTAENILFNGTRPSFIRTSEGLITTGMILLSFGLVAGIISAVLPYLAYLAGLIGILSFIFLLIGLPIFGVQSNNLSITLSDVYYNKRYGFWLMVPTIVLEFAAAFLFLLVGLVYGLFSYGNFFTSFSGRPYGGRRKLGPPHVLAGAPPGYAPYGSSSAQLFTNDRLLPGVYPNPYPHESVIPPLLSQYLNQRLAPSYESLAVLPMSRNVLPRPSVLPVMRSAPSYLRVGEPLGPRFTPIVNLSGQTLVGPIMRIVIIFTVGGNSLVCIAVVRERHLQNTTNYFLTSLAFTDCLVACLVMPLAVTVEFLGHFPLDAFACSVWSTFDVCCCTSSIWHMSVMSLDRYLTLRYPLKYGRNKRRSLMAYKIITIWLISFAICLPLFILSIIDSTNVYDEKTRACFPSNRAFKIYGSFVAFFIPLIIMIVTYALTMSALRQAHTTKKKRYKGQKNIHAVVSIAAMAVRWKRAVNTVEISVEKSPSIIPESETQIDDTKSPINYERKRASSLRTNEHPQKPIFTSSQRLNDSIKSSSPITWRKQRDKKHTLSPEKITKQSSDRHLNPDCSNHLQTTAKRSHSCTPLLDVENSRHYQRRSSSSHTLLQIRRDSAKITEELANLVAQLAASMVNDGSTSKRPSLSVPGTSGAANTNDTPTIDQLLAETSVNQPIIISTSLLPIGQKRRERSHSADIRLPTINVDNDNAIGINQPIPNLLVTHESISAIPTKTLEETTLSLQFDKTCQRIKDWIAVTTSSTTLNMTPNAPIATRCKSAINITDNTLLLTTNQQEVRRLSHIKRYFPHIEQLYGQTTVTNTTVRPQQRLLVDDQVSSAQNFASPQRSSVSSVTSSMLRTRLLRNQRPSTTSSAGSSSHYGTRRTHPPHLIDGMSQTSFNMVSLDTDESSSCTSSLTQHSATVQSIKTGTNSSMSSSSRKRKHQRFKDLSKSSVGNERKAMRVLLIIFSIFVILWTPFFIINLLSCFIDDIHPILMSVATWLGFCSSCANPIIYTIFSRAFRRAFVNILTCRKVVIRSRHSSRHSMAMSIGRKISVNQ</sequence>
<keyword evidence="4 12" id="KW-1133">Transmembrane helix</keyword>
<feature type="region of interest" description="Disordered" evidence="11">
    <location>
        <begin position="694"/>
        <end position="715"/>
    </location>
</feature>
<keyword evidence="5 10" id="KW-0297">G-protein coupled receptor</keyword>
<comment type="caution">
    <text evidence="14">The sequence shown here is derived from an EMBL/GenBank/DDBJ whole genome shotgun (WGS) entry which is preliminary data.</text>
</comment>
<feature type="transmembrane region" description="Helical" evidence="12">
    <location>
        <begin position="351"/>
        <end position="376"/>
    </location>
</feature>
<dbReference type="Proteomes" id="UP000681720">
    <property type="component" value="Unassembled WGS sequence"/>
</dbReference>
<feature type="region of interest" description="Disordered" evidence="11">
    <location>
        <begin position="974"/>
        <end position="1007"/>
    </location>
</feature>
<gene>
    <name evidence="14" type="ORF">GIL414_LOCUS7140</name>
</gene>
<feature type="transmembrane region" description="Helical" evidence="12">
    <location>
        <begin position="89"/>
        <end position="107"/>
    </location>
</feature>
<dbReference type="PROSITE" id="PS50262">
    <property type="entry name" value="G_PROTEIN_RECEP_F1_2"/>
    <property type="match status" value="1"/>
</dbReference>
<feature type="domain" description="G-protein coupled receptors family 1 profile" evidence="13">
    <location>
        <begin position="330"/>
        <end position="1070"/>
    </location>
</feature>
<dbReference type="GO" id="GO:0005886">
    <property type="term" value="C:plasma membrane"/>
    <property type="evidence" value="ECO:0007669"/>
    <property type="project" value="UniProtKB-SubCell"/>
</dbReference>
<feature type="compositionally biased region" description="Polar residues" evidence="11">
    <location>
        <begin position="974"/>
        <end position="987"/>
    </location>
</feature>